<evidence type="ECO:0000256" key="16">
    <source>
        <dbReference type="PIRSR" id="PIRSR001529-2"/>
    </source>
</evidence>
<evidence type="ECO:0000256" key="11">
    <source>
        <dbReference type="ARBA" id="ARBA00039158"/>
    </source>
</evidence>
<dbReference type="NCBIfam" id="TIGR00414">
    <property type="entry name" value="serS"/>
    <property type="match status" value="1"/>
</dbReference>
<evidence type="ECO:0000256" key="6">
    <source>
        <dbReference type="ARBA" id="ARBA00022598"/>
    </source>
</evidence>
<dbReference type="Pfam" id="PF00587">
    <property type="entry name" value="tRNA-synt_2b"/>
    <property type="match status" value="1"/>
</dbReference>
<keyword evidence="19" id="KW-1185">Reference proteome</keyword>
<reference evidence="18" key="1">
    <citation type="submission" date="2022-11" db="EMBL/GenBank/DDBJ databases">
        <title>Dyadobacter pollutisoli sp. nov., isolated from plastic dumped soil.</title>
        <authorList>
            <person name="Kim J.M."/>
            <person name="Kim K.R."/>
            <person name="Lee J.K."/>
            <person name="Hao L."/>
            <person name="Jeon C.O."/>
        </authorList>
    </citation>
    <scope>NUCLEOTIDE SEQUENCE</scope>
    <source>
        <strain evidence="18">U1</strain>
    </source>
</reference>
<dbReference type="SUPFAM" id="SSF46589">
    <property type="entry name" value="tRNA-binding arm"/>
    <property type="match status" value="1"/>
</dbReference>
<dbReference type="Gene3D" id="3.30.930.10">
    <property type="entry name" value="Bira Bifunctional Protein, Domain 2"/>
    <property type="match status" value="1"/>
</dbReference>
<evidence type="ECO:0000256" key="10">
    <source>
        <dbReference type="ARBA" id="ARBA00023146"/>
    </source>
</evidence>
<evidence type="ECO:0000313" key="19">
    <source>
        <dbReference type="Proteomes" id="UP001164653"/>
    </source>
</evidence>
<dbReference type="GO" id="GO:0006434">
    <property type="term" value="P:seryl-tRNA aminoacylation"/>
    <property type="evidence" value="ECO:0007669"/>
    <property type="project" value="UniProtKB-UniRule"/>
</dbReference>
<evidence type="ECO:0000256" key="13">
    <source>
        <dbReference type="ARBA" id="ARBA00048823"/>
    </source>
</evidence>
<dbReference type="KEGG" id="dpf:ON006_25180"/>
<dbReference type="InterPro" id="IPR002314">
    <property type="entry name" value="aa-tRNA-synt_IIb"/>
</dbReference>
<dbReference type="SUPFAM" id="SSF55681">
    <property type="entry name" value="Class II aaRS and biotin synthetases"/>
    <property type="match status" value="1"/>
</dbReference>
<feature type="binding site" evidence="15">
    <location>
        <position position="270"/>
    </location>
    <ligand>
        <name>L-serine</name>
        <dbReference type="ChEBI" id="CHEBI:33384"/>
    </ligand>
</feature>
<evidence type="ECO:0000313" key="18">
    <source>
        <dbReference type="EMBL" id="WAC11017.1"/>
    </source>
</evidence>
<dbReference type="AlphaFoldDB" id="A0A9E8N9L4"/>
<keyword evidence="8 16" id="KW-0067">ATP-binding</keyword>
<evidence type="ECO:0000256" key="15">
    <source>
        <dbReference type="PIRSR" id="PIRSR001529-1"/>
    </source>
</evidence>
<dbReference type="Pfam" id="PF02403">
    <property type="entry name" value="Seryl_tRNA_N"/>
    <property type="match status" value="1"/>
</dbReference>
<evidence type="ECO:0000256" key="12">
    <source>
        <dbReference type="ARBA" id="ARBA00047929"/>
    </source>
</evidence>
<evidence type="ECO:0000256" key="3">
    <source>
        <dbReference type="ARBA" id="ARBA00010728"/>
    </source>
</evidence>
<evidence type="ECO:0000256" key="14">
    <source>
        <dbReference type="NCBIfam" id="TIGR00414"/>
    </source>
</evidence>
<dbReference type="Proteomes" id="UP001164653">
    <property type="component" value="Chromosome"/>
</dbReference>
<dbReference type="InterPro" id="IPR045864">
    <property type="entry name" value="aa-tRNA-synth_II/BPL/LPL"/>
</dbReference>
<keyword evidence="9" id="KW-0648">Protein biosynthesis</keyword>
<dbReference type="InterPro" id="IPR002317">
    <property type="entry name" value="Ser-tRNA-ligase_type_1"/>
</dbReference>
<keyword evidence="5" id="KW-0963">Cytoplasm</keyword>
<gene>
    <name evidence="18" type="primary">serS</name>
    <name evidence="18" type="ORF">ON006_25180</name>
</gene>
<dbReference type="EMBL" id="CP112998">
    <property type="protein sequence ID" value="WAC11017.1"/>
    <property type="molecule type" value="Genomic_DNA"/>
</dbReference>
<dbReference type="Gene3D" id="1.10.287.40">
    <property type="entry name" value="Serine-tRNA synthetase, tRNA binding domain"/>
    <property type="match status" value="1"/>
</dbReference>
<accession>A0A9E8N9L4</accession>
<dbReference type="InterPro" id="IPR042103">
    <property type="entry name" value="SerRS_1_N_sf"/>
</dbReference>
<dbReference type="RefSeq" id="WP_244824837.1">
    <property type="nucleotide sequence ID" value="NZ_CP112998.1"/>
</dbReference>
<evidence type="ECO:0000256" key="4">
    <source>
        <dbReference type="ARBA" id="ARBA00012840"/>
    </source>
</evidence>
<feature type="binding site" evidence="15">
    <location>
        <position position="239"/>
    </location>
    <ligand>
        <name>L-serine</name>
        <dbReference type="ChEBI" id="CHEBI:33384"/>
    </ligand>
</feature>
<evidence type="ECO:0000256" key="2">
    <source>
        <dbReference type="ARBA" id="ARBA00005045"/>
    </source>
</evidence>
<dbReference type="GO" id="GO:0005524">
    <property type="term" value="F:ATP binding"/>
    <property type="evidence" value="ECO:0007669"/>
    <property type="project" value="UniProtKB-KW"/>
</dbReference>
<dbReference type="InterPro" id="IPR010978">
    <property type="entry name" value="tRNA-bd_arm"/>
</dbReference>
<dbReference type="PANTHER" id="PTHR43697:SF1">
    <property type="entry name" value="SERINE--TRNA LIGASE"/>
    <property type="match status" value="1"/>
</dbReference>
<comment type="catalytic activity">
    <reaction evidence="12">
        <text>tRNA(Sec) + L-serine + ATP = L-seryl-tRNA(Sec) + AMP + diphosphate + H(+)</text>
        <dbReference type="Rhea" id="RHEA:42580"/>
        <dbReference type="Rhea" id="RHEA-COMP:9742"/>
        <dbReference type="Rhea" id="RHEA-COMP:10128"/>
        <dbReference type="ChEBI" id="CHEBI:15378"/>
        <dbReference type="ChEBI" id="CHEBI:30616"/>
        <dbReference type="ChEBI" id="CHEBI:33019"/>
        <dbReference type="ChEBI" id="CHEBI:33384"/>
        <dbReference type="ChEBI" id="CHEBI:78442"/>
        <dbReference type="ChEBI" id="CHEBI:78533"/>
        <dbReference type="ChEBI" id="CHEBI:456215"/>
        <dbReference type="EC" id="6.1.1.11"/>
    </reaction>
</comment>
<feature type="binding site" evidence="15">
    <location>
        <position position="293"/>
    </location>
    <ligand>
        <name>L-serine</name>
        <dbReference type="ChEBI" id="CHEBI:33384"/>
    </ligand>
</feature>
<dbReference type="PIRSF" id="PIRSF001529">
    <property type="entry name" value="Ser-tRNA-synth_IIa"/>
    <property type="match status" value="1"/>
</dbReference>
<feature type="binding site" evidence="16">
    <location>
        <begin position="270"/>
        <end position="272"/>
    </location>
    <ligand>
        <name>ATP</name>
        <dbReference type="ChEBI" id="CHEBI:30616"/>
    </ligand>
</feature>
<protein>
    <recommendedName>
        <fullName evidence="11 14">Serine--tRNA ligase</fullName>
        <ecNumber evidence="4 14">6.1.1.11</ecNumber>
    </recommendedName>
</protein>
<name>A0A9E8N9L4_9BACT</name>
<dbReference type="InterPro" id="IPR015866">
    <property type="entry name" value="Ser-tRNA-synth_1_N"/>
</dbReference>
<comment type="subcellular location">
    <subcellularLocation>
        <location evidence="1">Cytoplasm</location>
    </subcellularLocation>
</comment>
<feature type="binding site" evidence="16">
    <location>
        <begin position="357"/>
        <end position="360"/>
    </location>
    <ligand>
        <name>ATP</name>
        <dbReference type="ChEBI" id="CHEBI:30616"/>
    </ligand>
</feature>
<dbReference type="EC" id="6.1.1.11" evidence="4 14"/>
<comment type="pathway">
    <text evidence="2">Aminoacyl-tRNA biosynthesis; selenocysteinyl-tRNA(Sec) biosynthesis; L-seryl-tRNA(Sec) from L-serine and tRNA(Sec): step 1/1.</text>
</comment>
<evidence type="ECO:0000259" key="17">
    <source>
        <dbReference type="PROSITE" id="PS50862"/>
    </source>
</evidence>
<evidence type="ECO:0000256" key="1">
    <source>
        <dbReference type="ARBA" id="ARBA00004496"/>
    </source>
</evidence>
<comment type="catalytic activity">
    <reaction evidence="13">
        <text>tRNA(Ser) + L-serine + ATP = L-seryl-tRNA(Ser) + AMP + diphosphate + H(+)</text>
        <dbReference type="Rhea" id="RHEA:12292"/>
        <dbReference type="Rhea" id="RHEA-COMP:9669"/>
        <dbReference type="Rhea" id="RHEA-COMP:9703"/>
        <dbReference type="ChEBI" id="CHEBI:15378"/>
        <dbReference type="ChEBI" id="CHEBI:30616"/>
        <dbReference type="ChEBI" id="CHEBI:33019"/>
        <dbReference type="ChEBI" id="CHEBI:33384"/>
        <dbReference type="ChEBI" id="CHEBI:78442"/>
        <dbReference type="ChEBI" id="CHEBI:78533"/>
        <dbReference type="ChEBI" id="CHEBI:456215"/>
        <dbReference type="EC" id="6.1.1.11"/>
    </reaction>
</comment>
<organism evidence="18 19">
    <name type="scientific">Dyadobacter pollutisoli</name>
    <dbReference type="NCBI Taxonomy" id="2910158"/>
    <lineage>
        <taxon>Bacteria</taxon>
        <taxon>Pseudomonadati</taxon>
        <taxon>Bacteroidota</taxon>
        <taxon>Cytophagia</taxon>
        <taxon>Cytophagales</taxon>
        <taxon>Spirosomataceae</taxon>
        <taxon>Dyadobacter</taxon>
    </lineage>
</organism>
<dbReference type="PROSITE" id="PS50862">
    <property type="entry name" value="AA_TRNA_LIGASE_II"/>
    <property type="match status" value="1"/>
</dbReference>
<keyword evidence="10" id="KW-0030">Aminoacyl-tRNA synthetase</keyword>
<proteinExistence type="inferred from homology"/>
<sequence length="430" mass="47750">MLQTNFIRDNRELTIAGLIKKHFKDPEAAVDRILELDQKRRELQQNLDETLALSNNKAKEIGALMKAGQKEEAEAAKADTVVLKERSKALDEEHKSVEALLLEELVKLPNLPHASVPEGRTAEDNVNILEAGAKPVLPEGALPHWELIRKLGKNQAPIIDFELGNKISGAGFPVYKGKAARLQRAMIAFFLDEAGKAGYTEIQPPIVVNADSGFATGQLPDKEGQMYHDAADDLYLIPTAEVPVTNLYRDVIVAESDLPVKNVAYTPCFRREAGSWGAHVRGLNRLHQFDKVEIVQINKQEDSYKALDEMVEHVKSLLGKLALPYRILRLCGGDMGFTSALTYDFEVWSAGQERWLECSSVSNFETYQANRLKLRYKTADKKTQLLHTLNGSALALPRIVAALLENNQQADGTVKVPAVLVPYCGFDVIE</sequence>
<keyword evidence="7" id="KW-0547">Nucleotide-binding</keyword>
<evidence type="ECO:0000256" key="7">
    <source>
        <dbReference type="ARBA" id="ARBA00022741"/>
    </source>
</evidence>
<dbReference type="PANTHER" id="PTHR43697">
    <property type="entry name" value="SERYL-TRNA SYNTHETASE"/>
    <property type="match status" value="1"/>
</dbReference>
<comment type="similarity">
    <text evidence="3">Belongs to the class-II aminoacyl-tRNA synthetase family. Type-1 seryl-tRNA synthetase subfamily.</text>
</comment>
<dbReference type="GO" id="GO:0005737">
    <property type="term" value="C:cytoplasm"/>
    <property type="evidence" value="ECO:0007669"/>
    <property type="project" value="UniProtKB-SubCell"/>
</dbReference>
<dbReference type="InterPro" id="IPR006195">
    <property type="entry name" value="aa-tRNA-synth_II"/>
</dbReference>
<evidence type="ECO:0000256" key="5">
    <source>
        <dbReference type="ARBA" id="ARBA00022490"/>
    </source>
</evidence>
<keyword evidence="6 18" id="KW-0436">Ligase</keyword>
<feature type="domain" description="Aminoacyl-transfer RNA synthetases class-II family profile" evidence="17">
    <location>
        <begin position="181"/>
        <end position="417"/>
    </location>
</feature>
<evidence type="ECO:0000256" key="9">
    <source>
        <dbReference type="ARBA" id="ARBA00022917"/>
    </source>
</evidence>
<feature type="binding site" evidence="15">
    <location>
        <position position="390"/>
    </location>
    <ligand>
        <name>L-serine</name>
        <dbReference type="ChEBI" id="CHEBI:33384"/>
    </ligand>
</feature>
<evidence type="ECO:0000256" key="8">
    <source>
        <dbReference type="ARBA" id="ARBA00022840"/>
    </source>
</evidence>
<dbReference type="GO" id="GO:0004828">
    <property type="term" value="F:serine-tRNA ligase activity"/>
    <property type="evidence" value="ECO:0007669"/>
    <property type="project" value="UniProtKB-UniRule"/>
</dbReference>
<dbReference type="PRINTS" id="PR00981">
    <property type="entry name" value="TRNASYNTHSER"/>
</dbReference>